<dbReference type="Proteomes" id="UP000596742">
    <property type="component" value="Unassembled WGS sequence"/>
</dbReference>
<dbReference type="OrthoDB" id="6046730at2759"/>
<accession>A0A8B6CYR7</accession>
<feature type="region of interest" description="Disordered" evidence="1">
    <location>
        <begin position="1"/>
        <end position="73"/>
    </location>
</feature>
<dbReference type="EMBL" id="UYJE01002490">
    <property type="protein sequence ID" value="VDI11183.1"/>
    <property type="molecule type" value="Genomic_DNA"/>
</dbReference>
<proteinExistence type="predicted"/>
<dbReference type="AlphaFoldDB" id="A0A8B6CYR7"/>
<reference evidence="2" key="1">
    <citation type="submission" date="2018-11" db="EMBL/GenBank/DDBJ databases">
        <authorList>
            <person name="Alioto T."/>
            <person name="Alioto T."/>
        </authorList>
    </citation>
    <scope>NUCLEOTIDE SEQUENCE</scope>
</reference>
<organism evidence="2 3">
    <name type="scientific">Mytilus galloprovincialis</name>
    <name type="common">Mediterranean mussel</name>
    <dbReference type="NCBI Taxonomy" id="29158"/>
    <lineage>
        <taxon>Eukaryota</taxon>
        <taxon>Metazoa</taxon>
        <taxon>Spiralia</taxon>
        <taxon>Lophotrochozoa</taxon>
        <taxon>Mollusca</taxon>
        <taxon>Bivalvia</taxon>
        <taxon>Autobranchia</taxon>
        <taxon>Pteriomorphia</taxon>
        <taxon>Mytilida</taxon>
        <taxon>Mytiloidea</taxon>
        <taxon>Mytilidae</taxon>
        <taxon>Mytilinae</taxon>
        <taxon>Mytilus</taxon>
    </lineage>
</organism>
<gene>
    <name evidence="2" type="ORF">MGAL_10B056486</name>
</gene>
<evidence type="ECO:0000256" key="1">
    <source>
        <dbReference type="SAM" id="MobiDB-lite"/>
    </source>
</evidence>
<keyword evidence="3" id="KW-1185">Reference proteome</keyword>
<name>A0A8B6CYR7_MYTGA</name>
<evidence type="ECO:0000313" key="3">
    <source>
        <dbReference type="Proteomes" id="UP000596742"/>
    </source>
</evidence>
<sequence>MPTNLPSGRKESNASDLRPTNLPSGRKESNASDFRPTNLPSGGKELNPSDFRPTNLPSGRKEPNTSDFRPTNLPSGFEKKDVILQQKNLIFHYVNQLSLLSSVPQVTKPTRTLSEDCIVHEEEVIGTITLTIFTSFDYIESKFIANKNALKNWKAIKGVKNFVLFTNCSRARKLGESLNYVVLPVMDAAIGGVPVLKTLYLMVLALYPTTYVMFSNADIMYEINLMKTIRFVNSFVQDEGLASKPVLIVGKRTNLDIDSGKNESWKSLIKKSVTMGTKFNADAQDYFIVDRKFPWKKFPKFVIGRVGYDNWIVAFSRYKNFTVVDATDSILAVHQTINGANFEGFSHNHFSYNRDIIADSLPSYQYALWGRTECCYLATGVGSCGRLFVKNRSLVPPYCFHHSFPHDIKKIFKALFQLG</sequence>
<evidence type="ECO:0000313" key="2">
    <source>
        <dbReference type="EMBL" id="VDI11183.1"/>
    </source>
</evidence>
<protein>
    <submittedName>
        <fullName evidence="2">Uncharacterized protein</fullName>
    </submittedName>
</protein>
<comment type="caution">
    <text evidence="2">The sequence shown here is derived from an EMBL/GenBank/DDBJ whole genome shotgun (WGS) entry which is preliminary data.</text>
</comment>